<dbReference type="AlphaFoldDB" id="A0A516SFB6"/>
<dbReference type="Pfam" id="PF07484">
    <property type="entry name" value="Collar"/>
    <property type="match status" value="1"/>
</dbReference>
<gene>
    <name evidence="2" type="ORF">FNU76_11025</name>
</gene>
<dbReference type="Gene3D" id="3.90.1340.10">
    <property type="entry name" value="Phage tail collar domain"/>
    <property type="match status" value="1"/>
</dbReference>
<dbReference type="InterPro" id="IPR037053">
    <property type="entry name" value="Phage_tail_collar_dom_sf"/>
</dbReference>
<evidence type="ECO:0000313" key="2">
    <source>
        <dbReference type="EMBL" id="QDQ26854.1"/>
    </source>
</evidence>
<dbReference type="Proteomes" id="UP000317550">
    <property type="component" value="Chromosome"/>
</dbReference>
<accession>A0A516SFB6</accession>
<evidence type="ECO:0000313" key="3">
    <source>
        <dbReference type="Proteomes" id="UP000317550"/>
    </source>
</evidence>
<name>A0A516SFB6_9NEIS</name>
<dbReference type="SUPFAM" id="SSF88874">
    <property type="entry name" value="Receptor-binding domain of short tail fibre protein gp12"/>
    <property type="match status" value="1"/>
</dbReference>
<evidence type="ECO:0000259" key="1">
    <source>
        <dbReference type="Pfam" id="PF07484"/>
    </source>
</evidence>
<keyword evidence="3" id="KW-1185">Reference proteome</keyword>
<dbReference type="EMBL" id="CP041730">
    <property type="protein sequence ID" value="QDQ26854.1"/>
    <property type="molecule type" value="Genomic_DNA"/>
</dbReference>
<dbReference type="KEGG" id="cari:FNU76_11025"/>
<proteinExistence type="predicted"/>
<feature type="domain" description="Phage tail collar" evidence="1">
    <location>
        <begin position="7"/>
        <end position="63"/>
    </location>
</feature>
<protein>
    <submittedName>
        <fullName evidence="2">Phage tail protein</fullName>
    </submittedName>
</protein>
<reference evidence="3" key="1">
    <citation type="submission" date="2019-07" db="EMBL/GenBank/DDBJ databases">
        <title>Chitinimonas sp. nov., isolated from Ny-Alesund, arctica soil.</title>
        <authorList>
            <person name="Xu Q."/>
            <person name="Peng F."/>
        </authorList>
    </citation>
    <scope>NUCLEOTIDE SEQUENCE [LARGE SCALE GENOMIC DNA]</scope>
    <source>
        <strain evidence="3">R3-44</strain>
    </source>
</reference>
<organism evidence="2 3">
    <name type="scientific">Chitinimonas arctica</name>
    <dbReference type="NCBI Taxonomy" id="2594795"/>
    <lineage>
        <taxon>Bacteria</taxon>
        <taxon>Pseudomonadati</taxon>
        <taxon>Pseudomonadota</taxon>
        <taxon>Betaproteobacteria</taxon>
        <taxon>Neisseriales</taxon>
        <taxon>Chitinibacteraceae</taxon>
        <taxon>Chitinimonas</taxon>
    </lineage>
</organism>
<dbReference type="OrthoDB" id="9810174at2"/>
<dbReference type="RefSeq" id="WP_144278248.1">
    <property type="nucleotide sequence ID" value="NZ_CP041730.1"/>
</dbReference>
<dbReference type="InterPro" id="IPR011083">
    <property type="entry name" value="Phage_tail_collar_dom"/>
</dbReference>
<sequence>MSEPFLGEIKMVGFNFSPRGYAYCSAQILPIAQNTALFSLLGTTFGGNGQTTFGLPDLRGRSPVGANGSAGPGLQQVDLGEVGGTESTVLTLNNMPAHTHAAAANVAIPAIAASTNVAAAPSNITCLGPVSGGGRPGTLYSTDAPTTTLAPFNCNVTVGIAGGGQPFGIASPYLGINFIIALEGIFPSRN</sequence>